<keyword evidence="9" id="KW-0472">Membrane</keyword>
<evidence type="ECO:0000256" key="5">
    <source>
        <dbReference type="ARBA" id="ARBA00022927"/>
    </source>
</evidence>
<accession>A0A1E4REB0</accession>
<dbReference type="Pfam" id="PF07575">
    <property type="entry name" value="Nucleopor_Nup85"/>
    <property type="match status" value="1"/>
</dbReference>
<evidence type="ECO:0000313" key="12">
    <source>
        <dbReference type="Proteomes" id="UP000095085"/>
    </source>
</evidence>
<keyword evidence="3 9" id="KW-0813">Transport</keyword>
<evidence type="ECO:0000256" key="10">
    <source>
        <dbReference type="SAM" id="MobiDB-lite"/>
    </source>
</evidence>
<keyword evidence="6 9" id="KW-0811">Translocation</keyword>
<dbReference type="EMBL" id="KV454544">
    <property type="protein sequence ID" value="ODV65580.1"/>
    <property type="molecule type" value="Genomic_DNA"/>
</dbReference>
<comment type="similarity">
    <text evidence="2 9">Belongs to the nucleoporin Nup85 family.</text>
</comment>
<organism evidence="11 12">
    <name type="scientific">Hyphopichia burtonii NRRL Y-1933</name>
    <dbReference type="NCBI Taxonomy" id="984485"/>
    <lineage>
        <taxon>Eukaryota</taxon>
        <taxon>Fungi</taxon>
        <taxon>Dikarya</taxon>
        <taxon>Ascomycota</taxon>
        <taxon>Saccharomycotina</taxon>
        <taxon>Pichiomycetes</taxon>
        <taxon>Debaryomycetaceae</taxon>
        <taxon>Hyphopichia</taxon>
    </lineage>
</organism>
<gene>
    <name evidence="11" type="ORF">HYPBUDRAFT_113326</name>
</gene>
<feature type="compositionally biased region" description="Low complexity" evidence="10">
    <location>
        <begin position="23"/>
        <end position="39"/>
    </location>
</feature>
<dbReference type="GO" id="GO:0006406">
    <property type="term" value="P:mRNA export from nucleus"/>
    <property type="evidence" value="ECO:0007669"/>
    <property type="project" value="TreeGrafter"/>
</dbReference>
<protein>
    <recommendedName>
        <fullName evidence="9">Nuclear pore complex protein Nup85</fullName>
    </recommendedName>
</protein>
<evidence type="ECO:0000256" key="7">
    <source>
        <dbReference type="ARBA" id="ARBA00023132"/>
    </source>
</evidence>
<keyword evidence="5 9" id="KW-0653">Protein transport</keyword>
<dbReference type="GO" id="GO:0045893">
    <property type="term" value="P:positive regulation of DNA-templated transcription"/>
    <property type="evidence" value="ECO:0007669"/>
    <property type="project" value="TreeGrafter"/>
</dbReference>
<name>A0A1E4REB0_9ASCO</name>
<feature type="region of interest" description="Disordered" evidence="10">
    <location>
        <begin position="1"/>
        <end position="46"/>
    </location>
</feature>
<keyword evidence="12" id="KW-1185">Reference proteome</keyword>
<evidence type="ECO:0000256" key="4">
    <source>
        <dbReference type="ARBA" id="ARBA00022816"/>
    </source>
</evidence>
<dbReference type="GO" id="GO:0017056">
    <property type="term" value="F:structural constituent of nuclear pore"/>
    <property type="evidence" value="ECO:0007669"/>
    <property type="project" value="TreeGrafter"/>
</dbReference>
<evidence type="ECO:0000256" key="2">
    <source>
        <dbReference type="ARBA" id="ARBA00005573"/>
    </source>
</evidence>
<proteinExistence type="inferred from homology"/>
<comment type="function">
    <text evidence="9">Functions as a component of the nuclear pore complex (NPC).</text>
</comment>
<dbReference type="PANTHER" id="PTHR13373:SF21">
    <property type="entry name" value="NUCLEAR PORE COMPLEX PROTEIN NUP85"/>
    <property type="match status" value="1"/>
</dbReference>
<dbReference type="GO" id="GO:0006606">
    <property type="term" value="P:protein import into nucleus"/>
    <property type="evidence" value="ECO:0007669"/>
    <property type="project" value="TreeGrafter"/>
</dbReference>
<dbReference type="RefSeq" id="XP_020074647.1">
    <property type="nucleotide sequence ID" value="XM_020218959.1"/>
</dbReference>
<dbReference type="Proteomes" id="UP000095085">
    <property type="component" value="Unassembled WGS sequence"/>
</dbReference>
<dbReference type="GO" id="GO:0031965">
    <property type="term" value="C:nuclear membrane"/>
    <property type="evidence" value="ECO:0007669"/>
    <property type="project" value="UniProtKB-UniRule"/>
</dbReference>
<comment type="subcellular location">
    <subcellularLocation>
        <location evidence="1 9">Nucleus</location>
        <location evidence="1 9">Nuclear pore complex</location>
    </subcellularLocation>
</comment>
<evidence type="ECO:0000256" key="6">
    <source>
        <dbReference type="ARBA" id="ARBA00023010"/>
    </source>
</evidence>
<evidence type="ECO:0000313" key="11">
    <source>
        <dbReference type="EMBL" id="ODV65580.1"/>
    </source>
</evidence>
<dbReference type="GeneID" id="30993509"/>
<dbReference type="OrthoDB" id="17644at2759"/>
<feature type="compositionally biased region" description="Basic and acidic residues" evidence="10">
    <location>
        <begin position="1"/>
        <end position="10"/>
    </location>
</feature>
<evidence type="ECO:0000256" key="1">
    <source>
        <dbReference type="ARBA" id="ARBA00004567"/>
    </source>
</evidence>
<keyword evidence="8 9" id="KW-0539">Nucleus</keyword>
<dbReference type="STRING" id="984485.A0A1E4REB0"/>
<sequence length="763" mass="88017">MVDLKSKFDDIEMLEIPDEETTSSETESMSESQNSSSGSENRDTAKQPRTYIELKDWILTSKPLDFQFNSNEYRQSLTEDDDFSKAHTMYVNSLYKIIEGLSDVNVSKVPLEEEKDYPPIGVISDSPDIGRNALKEYRNQKLSEAFLKLVEFFQEFLKHIAGSVDYEKYQRYHLLLNILDCIYANIFCKDVRFRPELLCKWVNRYDSKPDQELVEEIMINCPKPYLHAQFWNTYLAQLITRGCFNEATDVLKNSKFEELEETEPSLYSIIQDFQTLIGNYQSLSLKGQFREWILKASELRDSYSNFKADIKGSENVLIADQIYELVCGITGLTKTLSALTSTWYELFLALSLYHTPDDELVTIENYNIAIREKPAGLVDDFEDDEEILVEHAFINILEANLLKVLETIAIFDQATAAYVSRLFELKGVLTSYYQGLFHTHTANELLSKRTVSEYLLTKNAYENLNFHPLVPAGLGILMNPDISLSVESAKNNRKVISDFLPNFDFKTNDDLEWGLTICAKLNLVSTAKKLYLKYGKKSLKDGHIYEALNMFVQCYDPDSGSEESSEGMTQVHDLVWNSLFQDSLINNRPVKDELINNIVEHKVDEKFEIHPVNRQCLSPYAVLIEFFKSLEKIDESTSPMKVLSKLVHLIRFNHLPKKFIPLLLAQILPFFHNKKIGKFQLPDLIIITELIDNYESQATVDELIQGDEVYKYSIQNYEKQTSSYDWRILLKESHVEIPTDSKSLTRSLRNELVAKIGKVFIGK</sequence>
<reference evidence="12" key="1">
    <citation type="submission" date="2016-05" db="EMBL/GenBank/DDBJ databases">
        <title>Comparative genomics of biotechnologically important yeasts.</title>
        <authorList>
            <consortium name="DOE Joint Genome Institute"/>
            <person name="Riley R."/>
            <person name="Haridas S."/>
            <person name="Wolfe K.H."/>
            <person name="Lopes M.R."/>
            <person name="Hittinger C.T."/>
            <person name="Goker M."/>
            <person name="Salamov A."/>
            <person name="Wisecaver J."/>
            <person name="Long T.M."/>
            <person name="Aerts A.L."/>
            <person name="Barry K."/>
            <person name="Choi C."/>
            <person name="Clum A."/>
            <person name="Coughlan A.Y."/>
            <person name="Deshpande S."/>
            <person name="Douglass A.P."/>
            <person name="Hanson S.J."/>
            <person name="Klenk H.-P."/>
            <person name="Labutti K."/>
            <person name="Lapidus A."/>
            <person name="Lindquist E."/>
            <person name="Lipzen A."/>
            <person name="Meier-Kolthoff J.P."/>
            <person name="Ohm R.A."/>
            <person name="Otillar R.P."/>
            <person name="Pangilinan J."/>
            <person name="Peng Y."/>
            <person name="Rokas A."/>
            <person name="Rosa C.A."/>
            <person name="Scheuner C."/>
            <person name="Sibirny A.A."/>
            <person name="Slot J.C."/>
            <person name="Stielow J.B."/>
            <person name="Sun H."/>
            <person name="Kurtzman C.P."/>
            <person name="Blackwell M."/>
            <person name="Grigoriev I.V."/>
            <person name="Jeffries T.W."/>
        </authorList>
    </citation>
    <scope>NUCLEOTIDE SEQUENCE [LARGE SCALE GENOMIC DNA]</scope>
    <source>
        <strain evidence="12">NRRL Y-1933</strain>
    </source>
</reference>
<evidence type="ECO:0000256" key="3">
    <source>
        <dbReference type="ARBA" id="ARBA00022448"/>
    </source>
</evidence>
<comment type="subunit">
    <text evidence="9">Component of the nuclear pore complex (NPC).</text>
</comment>
<keyword evidence="7 9" id="KW-0906">Nuclear pore complex</keyword>
<evidence type="ECO:0000256" key="9">
    <source>
        <dbReference type="RuleBase" id="RU365073"/>
    </source>
</evidence>
<keyword evidence="4 9" id="KW-0509">mRNA transport</keyword>
<dbReference type="GO" id="GO:0031080">
    <property type="term" value="C:nuclear pore outer ring"/>
    <property type="evidence" value="ECO:0007669"/>
    <property type="project" value="TreeGrafter"/>
</dbReference>
<dbReference type="PANTHER" id="PTHR13373">
    <property type="entry name" value="FROUNT PROTEIN-RELATED"/>
    <property type="match status" value="1"/>
</dbReference>
<dbReference type="AlphaFoldDB" id="A0A1E4REB0"/>
<feature type="compositionally biased region" description="Acidic residues" evidence="10">
    <location>
        <begin position="11"/>
        <end position="22"/>
    </location>
</feature>
<dbReference type="InterPro" id="IPR011502">
    <property type="entry name" value="Nucleoporin_Nup85"/>
</dbReference>
<evidence type="ECO:0000256" key="8">
    <source>
        <dbReference type="ARBA" id="ARBA00023242"/>
    </source>
</evidence>